<sequence length="297" mass="30200">MPPAMIGEALALLGAGAYGLAGLSILRGQATARGDNGVFLSVVVTAALSCLLWLVAGRVPLRAVLTGGGLPSLGIFALAGLASIVLGRMTMYRATVALGAVRASLLRRLTPVFAILFAVVLLGEVPRASTLLGGAVILGGVLLYLAPSKAGSRPLPPWGLAIGGASALFYALSYILRRMGLDGVPDAALGTCLGALTGGVWMMAAAALRPGRGVRALILDRGPWHWLTAVALSVGQMLQFFALQSASVAAVSILGALEVVFTALLILLFQPSEPVARGRFLLAAALALTGTAVLMLG</sequence>
<evidence type="ECO:0000313" key="3">
    <source>
        <dbReference type="EMBL" id="PQV55913.1"/>
    </source>
</evidence>
<dbReference type="EMBL" id="PVEP01000006">
    <property type="protein sequence ID" value="PQV55913.1"/>
    <property type="molecule type" value="Genomic_DNA"/>
</dbReference>
<dbReference type="RefSeq" id="WP_245885093.1">
    <property type="nucleotide sequence ID" value="NZ_PVEP01000006.1"/>
</dbReference>
<protein>
    <submittedName>
        <fullName evidence="3">EamA-like transporter family protein</fullName>
    </submittedName>
</protein>
<dbReference type="GO" id="GO:0016020">
    <property type="term" value="C:membrane"/>
    <property type="evidence" value="ECO:0007669"/>
    <property type="project" value="InterPro"/>
</dbReference>
<feature type="transmembrane region" description="Helical" evidence="1">
    <location>
        <begin position="63"/>
        <end position="85"/>
    </location>
</feature>
<dbReference type="Pfam" id="PF00892">
    <property type="entry name" value="EamA"/>
    <property type="match status" value="1"/>
</dbReference>
<keyword evidence="1" id="KW-1133">Transmembrane helix</keyword>
<feature type="transmembrane region" description="Helical" evidence="1">
    <location>
        <begin position="128"/>
        <end position="146"/>
    </location>
</feature>
<feature type="transmembrane region" description="Helical" evidence="1">
    <location>
        <begin position="280"/>
        <end position="296"/>
    </location>
</feature>
<dbReference type="InterPro" id="IPR037185">
    <property type="entry name" value="EmrE-like"/>
</dbReference>
<dbReference type="AlphaFoldDB" id="A0A2S8S548"/>
<dbReference type="SUPFAM" id="SSF103481">
    <property type="entry name" value="Multidrug resistance efflux transporter EmrE"/>
    <property type="match status" value="1"/>
</dbReference>
<evidence type="ECO:0000313" key="4">
    <source>
        <dbReference type="Proteomes" id="UP000238338"/>
    </source>
</evidence>
<feature type="transmembrane region" description="Helical" evidence="1">
    <location>
        <begin position="105"/>
        <end position="122"/>
    </location>
</feature>
<gene>
    <name evidence="3" type="ORF">LX70_02798</name>
</gene>
<feature type="transmembrane region" description="Helical" evidence="1">
    <location>
        <begin position="6"/>
        <end position="26"/>
    </location>
</feature>
<keyword evidence="1" id="KW-0812">Transmembrane</keyword>
<keyword evidence="4" id="KW-1185">Reference proteome</keyword>
<dbReference type="PANTHER" id="PTHR22911">
    <property type="entry name" value="ACYL-MALONYL CONDENSING ENZYME-RELATED"/>
    <property type="match status" value="1"/>
</dbReference>
<reference evidence="3 4" key="1">
    <citation type="submission" date="2018-02" db="EMBL/GenBank/DDBJ databases">
        <title>Genomic Encyclopedia of Archaeal and Bacterial Type Strains, Phase II (KMG-II): from individual species to whole genera.</title>
        <authorList>
            <person name="Goeker M."/>
        </authorList>
    </citation>
    <scope>NUCLEOTIDE SEQUENCE [LARGE SCALE GENOMIC DNA]</scope>
    <source>
        <strain evidence="3 4">DSM 18921</strain>
    </source>
</reference>
<feature type="transmembrane region" description="Helical" evidence="1">
    <location>
        <begin position="248"/>
        <end position="268"/>
    </location>
</feature>
<feature type="transmembrane region" description="Helical" evidence="1">
    <location>
        <begin position="38"/>
        <end position="57"/>
    </location>
</feature>
<feature type="domain" description="EamA" evidence="2">
    <location>
        <begin position="6"/>
        <end position="144"/>
    </location>
</feature>
<accession>A0A2S8S548</accession>
<feature type="transmembrane region" description="Helical" evidence="1">
    <location>
        <begin position="188"/>
        <end position="208"/>
    </location>
</feature>
<feature type="transmembrane region" description="Helical" evidence="1">
    <location>
        <begin position="158"/>
        <end position="176"/>
    </location>
</feature>
<proteinExistence type="predicted"/>
<dbReference type="Proteomes" id="UP000238338">
    <property type="component" value="Unassembled WGS sequence"/>
</dbReference>
<organism evidence="3 4">
    <name type="scientific">Albidovulum denitrificans</name>
    <dbReference type="NCBI Taxonomy" id="404881"/>
    <lineage>
        <taxon>Bacteria</taxon>
        <taxon>Pseudomonadati</taxon>
        <taxon>Pseudomonadota</taxon>
        <taxon>Alphaproteobacteria</taxon>
        <taxon>Rhodobacterales</taxon>
        <taxon>Paracoccaceae</taxon>
        <taxon>Albidovulum</taxon>
    </lineage>
</organism>
<dbReference type="InterPro" id="IPR000620">
    <property type="entry name" value="EamA_dom"/>
</dbReference>
<evidence type="ECO:0000256" key="1">
    <source>
        <dbReference type="SAM" id="Phobius"/>
    </source>
</evidence>
<name>A0A2S8S548_9RHOB</name>
<keyword evidence="1" id="KW-0472">Membrane</keyword>
<comment type="caution">
    <text evidence="3">The sequence shown here is derived from an EMBL/GenBank/DDBJ whole genome shotgun (WGS) entry which is preliminary data.</text>
</comment>
<evidence type="ECO:0000259" key="2">
    <source>
        <dbReference type="Pfam" id="PF00892"/>
    </source>
</evidence>